<evidence type="ECO:0000313" key="3">
    <source>
        <dbReference type="Proteomes" id="UP000178444"/>
    </source>
</evidence>
<sequence>MLFSIFSKITWKKAVTERLRKDESVYIYLLFPIAVAFLITFGGARLISYYAPDFFIRIVPELRIHHYSYGFLVLAASGYLALANNRPRDTYLISLLHGFGLGLAFDEFGIWLRLDDGSAARFSYDGIAVLAGLFFLIISAEAGIKAWQKHVLKKDLKNGVVLAQKNADPGSLTFESKSDRIES</sequence>
<feature type="transmembrane region" description="Helical" evidence="1">
    <location>
        <begin position="67"/>
        <end position="84"/>
    </location>
</feature>
<keyword evidence="1" id="KW-0812">Transmembrane</keyword>
<reference evidence="2 3" key="1">
    <citation type="journal article" date="2016" name="Nat. Commun.">
        <title>Thousands of microbial genomes shed light on interconnected biogeochemical processes in an aquifer system.</title>
        <authorList>
            <person name="Anantharaman K."/>
            <person name="Brown C.T."/>
            <person name="Hug L.A."/>
            <person name="Sharon I."/>
            <person name="Castelle C.J."/>
            <person name="Probst A.J."/>
            <person name="Thomas B.C."/>
            <person name="Singh A."/>
            <person name="Wilkins M.J."/>
            <person name="Karaoz U."/>
            <person name="Brodie E.L."/>
            <person name="Williams K.H."/>
            <person name="Hubbard S.S."/>
            <person name="Banfield J.F."/>
        </authorList>
    </citation>
    <scope>NUCLEOTIDE SEQUENCE [LARGE SCALE GENOMIC DNA]</scope>
</reference>
<dbReference type="EMBL" id="MGKO01000001">
    <property type="protein sequence ID" value="OGN28297.1"/>
    <property type="molecule type" value="Genomic_DNA"/>
</dbReference>
<feature type="transmembrane region" description="Helical" evidence="1">
    <location>
        <begin position="126"/>
        <end position="144"/>
    </location>
</feature>
<comment type="caution">
    <text evidence="2">The sequence shown here is derived from an EMBL/GenBank/DDBJ whole genome shotgun (WGS) entry which is preliminary data.</text>
</comment>
<gene>
    <name evidence="2" type="ORF">A2941_02025</name>
</gene>
<feature type="transmembrane region" description="Helical" evidence="1">
    <location>
        <begin position="25"/>
        <end position="47"/>
    </location>
</feature>
<proteinExistence type="predicted"/>
<name>A0A1F8GSA1_9BACT</name>
<keyword evidence="1" id="KW-0472">Membrane</keyword>
<protein>
    <submittedName>
        <fullName evidence="2">Uncharacterized protein</fullName>
    </submittedName>
</protein>
<feature type="transmembrane region" description="Helical" evidence="1">
    <location>
        <begin position="91"/>
        <end position="114"/>
    </location>
</feature>
<dbReference type="AlphaFoldDB" id="A0A1F8GSA1"/>
<accession>A0A1F8GSA1</accession>
<keyword evidence="1" id="KW-1133">Transmembrane helix</keyword>
<organism evidence="2 3">
    <name type="scientific">Candidatus Yanofskybacteria bacterium RIFCSPLOWO2_01_FULL_49_17</name>
    <dbReference type="NCBI Taxonomy" id="1802700"/>
    <lineage>
        <taxon>Bacteria</taxon>
        <taxon>Candidatus Yanofskyibacteriota</taxon>
    </lineage>
</organism>
<dbReference type="Proteomes" id="UP000178444">
    <property type="component" value="Unassembled WGS sequence"/>
</dbReference>
<evidence type="ECO:0000256" key="1">
    <source>
        <dbReference type="SAM" id="Phobius"/>
    </source>
</evidence>
<evidence type="ECO:0000313" key="2">
    <source>
        <dbReference type="EMBL" id="OGN28297.1"/>
    </source>
</evidence>